<dbReference type="Proteomes" id="UP000887565">
    <property type="component" value="Unplaced"/>
</dbReference>
<evidence type="ECO:0000313" key="1">
    <source>
        <dbReference type="Proteomes" id="UP000887565"/>
    </source>
</evidence>
<keyword evidence="1" id="KW-1185">Reference proteome</keyword>
<evidence type="ECO:0000313" key="2">
    <source>
        <dbReference type="WBParaSite" id="nRc.2.0.1.t14861-RA"/>
    </source>
</evidence>
<organism evidence="1 2">
    <name type="scientific">Romanomermis culicivorax</name>
    <name type="common">Nematode worm</name>
    <dbReference type="NCBI Taxonomy" id="13658"/>
    <lineage>
        <taxon>Eukaryota</taxon>
        <taxon>Metazoa</taxon>
        <taxon>Ecdysozoa</taxon>
        <taxon>Nematoda</taxon>
        <taxon>Enoplea</taxon>
        <taxon>Dorylaimia</taxon>
        <taxon>Mermithida</taxon>
        <taxon>Mermithoidea</taxon>
        <taxon>Mermithidae</taxon>
        <taxon>Romanomermis</taxon>
    </lineage>
</organism>
<sequence length="108" mass="11904">MKFVKDTVQIRTSSTDDSIENIVKEYSALAHKLNAVVHVQFDIGNASLLFGCGKAAYHGPHSVENVNHINMLPSDPYKNSYLVGCSNNQNVYRISVPDLHKTVQSGDT</sequence>
<proteinExistence type="predicted"/>
<name>A0A915ILL2_ROMCU</name>
<reference evidence="2" key="1">
    <citation type="submission" date="2022-11" db="UniProtKB">
        <authorList>
            <consortium name="WormBaseParasite"/>
        </authorList>
    </citation>
    <scope>IDENTIFICATION</scope>
</reference>
<dbReference type="AlphaFoldDB" id="A0A915ILL2"/>
<accession>A0A915ILL2</accession>
<protein>
    <submittedName>
        <fullName evidence="2">Uncharacterized protein</fullName>
    </submittedName>
</protein>
<dbReference type="WBParaSite" id="nRc.2.0.1.t14861-RA">
    <property type="protein sequence ID" value="nRc.2.0.1.t14861-RA"/>
    <property type="gene ID" value="nRc.2.0.1.g14861"/>
</dbReference>